<reference evidence="2 3" key="1">
    <citation type="submission" date="2018-03" db="EMBL/GenBank/DDBJ databases">
        <title>Genome assembly of novel Miniimonas species PCH200.</title>
        <authorList>
            <person name="Thakur V."/>
            <person name="Kumar V."/>
            <person name="Singh D."/>
        </authorList>
    </citation>
    <scope>NUCLEOTIDE SEQUENCE [LARGE SCALE GENOMIC DNA]</scope>
    <source>
        <strain evidence="2 3">PCH200</strain>
    </source>
</reference>
<evidence type="ECO:0000256" key="1">
    <source>
        <dbReference type="SAM" id="Phobius"/>
    </source>
</evidence>
<dbReference type="OrthoDB" id="10015537at2"/>
<gene>
    <name evidence="2" type="ORF">C8046_13605</name>
</gene>
<accession>A0A2U1ZX21</accession>
<evidence type="ECO:0000313" key="3">
    <source>
        <dbReference type="Proteomes" id="UP000245166"/>
    </source>
</evidence>
<keyword evidence="1" id="KW-0812">Transmembrane</keyword>
<comment type="caution">
    <text evidence="2">The sequence shown here is derived from an EMBL/GenBank/DDBJ whole genome shotgun (WGS) entry which is preliminary data.</text>
</comment>
<feature type="transmembrane region" description="Helical" evidence="1">
    <location>
        <begin position="95"/>
        <end position="116"/>
    </location>
</feature>
<dbReference type="EMBL" id="PYHR01000002">
    <property type="protein sequence ID" value="PWD51537.1"/>
    <property type="molecule type" value="Genomic_DNA"/>
</dbReference>
<proteinExistence type="predicted"/>
<keyword evidence="3" id="KW-1185">Reference proteome</keyword>
<feature type="transmembrane region" description="Helical" evidence="1">
    <location>
        <begin position="38"/>
        <end position="57"/>
    </location>
</feature>
<evidence type="ECO:0000313" key="2">
    <source>
        <dbReference type="EMBL" id="PWD51537.1"/>
    </source>
</evidence>
<protein>
    <submittedName>
        <fullName evidence="2">Uncharacterized protein</fullName>
    </submittedName>
</protein>
<sequence>MSEPRTAATTGPASAADALAKADALAAGMNKQVIGVQVAVGGFALASVAGLAIMGLAPAPGGIIGGTFFIVGAAIMLSVIGASAKARPAAFKRRYGLMIATWALVYVAVVALGMTVLLGNEAFWIVGAVASAIPGLWFLLQTRSAK</sequence>
<organism evidence="2 3">
    <name type="scientific">Serinibacter arcticus</name>
    <dbReference type="NCBI Taxonomy" id="1655435"/>
    <lineage>
        <taxon>Bacteria</taxon>
        <taxon>Bacillati</taxon>
        <taxon>Actinomycetota</taxon>
        <taxon>Actinomycetes</taxon>
        <taxon>Micrococcales</taxon>
        <taxon>Beutenbergiaceae</taxon>
        <taxon>Serinibacter</taxon>
    </lineage>
</organism>
<keyword evidence="1" id="KW-0472">Membrane</keyword>
<feature type="transmembrane region" description="Helical" evidence="1">
    <location>
        <begin position="122"/>
        <end position="140"/>
    </location>
</feature>
<dbReference type="RefSeq" id="WP_109229916.1">
    <property type="nucleotide sequence ID" value="NZ_PYHR01000002.1"/>
</dbReference>
<name>A0A2U1ZX21_9MICO</name>
<keyword evidence="1" id="KW-1133">Transmembrane helix</keyword>
<feature type="transmembrane region" description="Helical" evidence="1">
    <location>
        <begin position="63"/>
        <end position="83"/>
    </location>
</feature>
<dbReference type="Proteomes" id="UP000245166">
    <property type="component" value="Unassembled WGS sequence"/>
</dbReference>
<dbReference type="AlphaFoldDB" id="A0A2U1ZX21"/>